<reference evidence="1" key="2">
    <citation type="submission" date="2023-02" db="EMBL/GenBank/DDBJ databases">
        <authorList>
            <consortium name="DOE Joint Genome Institute"/>
            <person name="Mondo S.J."/>
            <person name="Chang Y."/>
            <person name="Wang Y."/>
            <person name="Ahrendt S."/>
            <person name="Andreopoulos W."/>
            <person name="Barry K."/>
            <person name="Beard J."/>
            <person name="Benny G.L."/>
            <person name="Blankenship S."/>
            <person name="Bonito G."/>
            <person name="Cuomo C."/>
            <person name="Desiro A."/>
            <person name="Gervers K.A."/>
            <person name="Hundley H."/>
            <person name="Kuo A."/>
            <person name="LaButti K."/>
            <person name="Lang B.F."/>
            <person name="Lipzen A."/>
            <person name="O'Donnell K."/>
            <person name="Pangilinan J."/>
            <person name="Reynolds N."/>
            <person name="Sandor L."/>
            <person name="Smith M.W."/>
            <person name="Tsang A."/>
            <person name="Grigoriev I.V."/>
            <person name="Stajich J.E."/>
            <person name="Spatafora J.W."/>
        </authorList>
    </citation>
    <scope>NUCLEOTIDE SEQUENCE</scope>
    <source>
        <strain evidence="1">RSA 2281</strain>
    </source>
</reference>
<evidence type="ECO:0000313" key="1">
    <source>
        <dbReference type="EMBL" id="KAI9275868.1"/>
    </source>
</evidence>
<reference evidence="1" key="1">
    <citation type="journal article" date="2022" name="IScience">
        <title>Evolution of zygomycete secretomes and the origins of terrestrial fungal ecologies.</title>
        <authorList>
            <person name="Chang Y."/>
            <person name="Wang Y."/>
            <person name="Mondo S."/>
            <person name="Ahrendt S."/>
            <person name="Andreopoulos W."/>
            <person name="Barry K."/>
            <person name="Beard J."/>
            <person name="Benny G.L."/>
            <person name="Blankenship S."/>
            <person name="Bonito G."/>
            <person name="Cuomo C."/>
            <person name="Desiro A."/>
            <person name="Gervers K.A."/>
            <person name="Hundley H."/>
            <person name="Kuo A."/>
            <person name="LaButti K."/>
            <person name="Lang B.F."/>
            <person name="Lipzen A."/>
            <person name="O'Donnell K."/>
            <person name="Pangilinan J."/>
            <person name="Reynolds N."/>
            <person name="Sandor L."/>
            <person name="Smith M.E."/>
            <person name="Tsang A."/>
            <person name="Grigoriev I.V."/>
            <person name="Stajich J.E."/>
            <person name="Spatafora J.W."/>
        </authorList>
    </citation>
    <scope>NUCLEOTIDE SEQUENCE</scope>
    <source>
        <strain evidence="1">RSA 2281</strain>
    </source>
</reference>
<sequence length="184" mass="21456">MHVTEFWNWLFFCQDIIVSIVIKRRDLIHRSSYYARNKEKNVAGFFICILGITWKALHCKSLLSIYAFSFNMEQIIADIKGTPKTNLIYTKLSSEILISILTHVTDCGYESALSVNIKKYNKGNYRYITSVGRELEEDPLCVMIKGKNVNYYHIRHFQLPSKFSAHRTCMIIVEKKSIVMLDQS</sequence>
<dbReference type="EMBL" id="JAIXMP010000003">
    <property type="protein sequence ID" value="KAI9275868.1"/>
    <property type="molecule type" value="Genomic_DNA"/>
</dbReference>
<accession>A0AAD5KMC5</accession>
<dbReference type="AlphaFoldDB" id="A0AAD5KMC5"/>
<protein>
    <submittedName>
        <fullName evidence="1">Uncharacterized protein</fullName>
    </submittedName>
</protein>
<comment type="caution">
    <text evidence="1">The sequence shown here is derived from an EMBL/GenBank/DDBJ whole genome shotgun (WGS) entry which is preliminary data.</text>
</comment>
<name>A0AAD5KMC5_9FUNG</name>
<gene>
    <name evidence="1" type="ORF">BDA99DRAFT_568463</name>
</gene>
<organism evidence="1 2">
    <name type="scientific">Phascolomyces articulosus</name>
    <dbReference type="NCBI Taxonomy" id="60185"/>
    <lineage>
        <taxon>Eukaryota</taxon>
        <taxon>Fungi</taxon>
        <taxon>Fungi incertae sedis</taxon>
        <taxon>Mucoromycota</taxon>
        <taxon>Mucoromycotina</taxon>
        <taxon>Mucoromycetes</taxon>
        <taxon>Mucorales</taxon>
        <taxon>Lichtheimiaceae</taxon>
        <taxon>Phascolomyces</taxon>
    </lineage>
</organism>
<evidence type="ECO:0000313" key="2">
    <source>
        <dbReference type="Proteomes" id="UP001209540"/>
    </source>
</evidence>
<proteinExistence type="predicted"/>
<dbReference type="Proteomes" id="UP001209540">
    <property type="component" value="Unassembled WGS sequence"/>
</dbReference>
<keyword evidence="2" id="KW-1185">Reference proteome</keyword>